<evidence type="ECO:0000256" key="1">
    <source>
        <dbReference type="SAM" id="MobiDB-lite"/>
    </source>
</evidence>
<accession>A0ABN9X3G1</accession>
<name>A0ABN9X3G1_9DINO</name>
<keyword evidence="3" id="KW-1185">Reference proteome</keyword>
<dbReference type="EMBL" id="CAUYUJ010019817">
    <property type="protein sequence ID" value="CAK0893852.1"/>
    <property type="molecule type" value="Genomic_DNA"/>
</dbReference>
<proteinExistence type="predicted"/>
<feature type="region of interest" description="Disordered" evidence="1">
    <location>
        <begin position="25"/>
        <end position="91"/>
    </location>
</feature>
<feature type="non-terminal residue" evidence="2">
    <location>
        <position position="1"/>
    </location>
</feature>
<comment type="caution">
    <text evidence="2">The sequence shown here is derived from an EMBL/GenBank/DDBJ whole genome shotgun (WGS) entry which is preliminary data.</text>
</comment>
<feature type="compositionally biased region" description="Low complexity" evidence="1">
    <location>
        <begin position="61"/>
        <end position="79"/>
    </location>
</feature>
<evidence type="ECO:0000313" key="3">
    <source>
        <dbReference type="Proteomes" id="UP001189429"/>
    </source>
</evidence>
<gene>
    <name evidence="2" type="ORF">PCOR1329_LOCUS73080</name>
</gene>
<reference evidence="2" key="1">
    <citation type="submission" date="2023-10" db="EMBL/GenBank/DDBJ databases">
        <authorList>
            <person name="Chen Y."/>
            <person name="Shah S."/>
            <person name="Dougan E. K."/>
            <person name="Thang M."/>
            <person name="Chan C."/>
        </authorList>
    </citation>
    <scope>NUCLEOTIDE SEQUENCE [LARGE SCALE GENOMIC DNA]</scope>
</reference>
<evidence type="ECO:0000313" key="2">
    <source>
        <dbReference type="EMBL" id="CAK0893852.1"/>
    </source>
</evidence>
<dbReference type="Proteomes" id="UP001189429">
    <property type="component" value="Unassembled WGS sequence"/>
</dbReference>
<sequence length="105" mass="10774">RCGLPSRAWPRDPWRERHLTLLFSLQDVSGPPPGSRTLASGHGPADPPWAPPSLGIDSEPRGAPGRPPGACAAPAGPGASPKRFTSRGLPAGEREAVAKVAACLA</sequence>
<organism evidence="2 3">
    <name type="scientific">Prorocentrum cordatum</name>
    <dbReference type="NCBI Taxonomy" id="2364126"/>
    <lineage>
        <taxon>Eukaryota</taxon>
        <taxon>Sar</taxon>
        <taxon>Alveolata</taxon>
        <taxon>Dinophyceae</taxon>
        <taxon>Prorocentrales</taxon>
        <taxon>Prorocentraceae</taxon>
        <taxon>Prorocentrum</taxon>
    </lineage>
</organism>
<protein>
    <submittedName>
        <fullName evidence="2">Uncharacterized protein</fullName>
    </submittedName>
</protein>